<keyword evidence="5" id="KW-0645">Protease</keyword>
<dbReference type="InterPro" id="IPR036005">
    <property type="entry name" value="Creatinase/aminopeptidase-like"/>
</dbReference>
<dbReference type="Proteomes" id="UP001139263">
    <property type="component" value="Unassembled WGS sequence"/>
</dbReference>
<reference evidence="5" key="1">
    <citation type="submission" date="2022-03" db="EMBL/GenBank/DDBJ databases">
        <title>Draft Genome Sequence of Firmicute Strain S0AB, a Heterotrophic Iron/Sulfur-Oxidizing Extreme Acidophile.</title>
        <authorList>
            <person name="Vergara E."/>
            <person name="Pakostova E."/>
            <person name="Johnson D.B."/>
            <person name="Holmes D.S."/>
        </authorList>
    </citation>
    <scope>NUCLEOTIDE SEQUENCE</scope>
    <source>
        <strain evidence="5">S0AB</strain>
    </source>
</reference>
<proteinExistence type="predicted"/>
<dbReference type="SUPFAM" id="SSF55920">
    <property type="entry name" value="Creatinase/aminopeptidase"/>
    <property type="match status" value="1"/>
</dbReference>
<dbReference type="RefSeq" id="WP_241713051.1">
    <property type="nucleotide sequence ID" value="NZ_JALBUF010000003.1"/>
</dbReference>
<dbReference type="Pfam" id="PF00557">
    <property type="entry name" value="Peptidase_M24"/>
    <property type="match status" value="1"/>
</dbReference>
<evidence type="ECO:0000256" key="1">
    <source>
        <dbReference type="ARBA" id="ARBA00022723"/>
    </source>
</evidence>
<keyword evidence="2 5" id="KW-0378">Hydrolase</keyword>
<evidence type="ECO:0000256" key="2">
    <source>
        <dbReference type="ARBA" id="ARBA00022801"/>
    </source>
</evidence>
<keyword evidence="5" id="KW-0031">Aminopeptidase</keyword>
<dbReference type="Gene3D" id="3.40.350.10">
    <property type="entry name" value="Creatinase/prolidase N-terminal domain"/>
    <property type="match status" value="1"/>
</dbReference>
<dbReference type="SUPFAM" id="SSF53092">
    <property type="entry name" value="Creatinase/prolidase N-terminal domain"/>
    <property type="match status" value="1"/>
</dbReference>
<dbReference type="Pfam" id="PF01321">
    <property type="entry name" value="Creatinase_N"/>
    <property type="match status" value="1"/>
</dbReference>
<dbReference type="InterPro" id="IPR000587">
    <property type="entry name" value="Creatinase_N"/>
</dbReference>
<dbReference type="Gene3D" id="3.90.230.10">
    <property type="entry name" value="Creatinase/methionine aminopeptidase superfamily"/>
    <property type="match status" value="1"/>
</dbReference>
<dbReference type="EMBL" id="JALBUF010000003">
    <property type="protein sequence ID" value="MCI0183157.1"/>
    <property type="molecule type" value="Genomic_DNA"/>
</dbReference>
<keyword evidence="1" id="KW-0479">Metal-binding</keyword>
<evidence type="ECO:0000259" key="4">
    <source>
        <dbReference type="Pfam" id="PF01321"/>
    </source>
</evidence>
<evidence type="ECO:0000313" key="5">
    <source>
        <dbReference type="EMBL" id="MCI0183157.1"/>
    </source>
</evidence>
<keyword evidence="6" id="KW-1185">Reference proteome</keyword>
<gene>
    <name evidence="5" type="primary">ypdF</name>
    <name evidence="5" type="ORF">MM817_01427</name>
</gene>
<name>A0A9X1VBW5_9BACL</name>
<dbReference type="InterPro" id="IPR029149">
    <property type="entry name" value="Creatin/AminoP/Spt16_N"/>
</dbReference>
<sequence>MKHRRDKVWLQLASYEVDGFLTFSPENRRYMTGFSGSSGYVVITAQETLLLTDSRYAEQSAYEAKESTVHLHAAKWMTSLADYIADKKIRRLGFEPESVSFATYQQLAKTIPHVVLVPVVNVIENVRMVKEDSEIATMKIAAEIADAAFTHVTQWLQKGVTERDVALELLVFMQKQGATGVSFDTIVASGERSSMPHGVASDRVIQTGDLITLDFGARYNGYASDMTRTVGIGEVSSRQREIYDVVYKAQTTALSAIHAGMTGQEADTVARDVIVHAGYGENFGHSLGHGLGLAVHEAPRLAQQSQDVLQEGMVVTVEPGVYVSGFCGVRIEDDIVVTKNGSYCLTQSTKDLLIL</sequence>
<dbReference type="CDD" id="cd01092">
    <property type="entry name" value="APP-like"/>
    <property type="match status" value="1"/>
</dbReference>
<comment type="caution">
    <text evidence="5">The sequence shown here is derived from an EMBL/GenBank/DDBJ whole genome shotgun (WGS) entry which is preliminary data.</text>
</comment>
<dbReference type="EC" id="3.4.11.-" evidence="5"/>
<dbReference type="PROSITE" id="PS00491">
    <property type="entry name" value="PROLINE_PEPTIDASE"/>
    <property type="match status" value="1"/>
</dbReference>
<feature type="domain" description="Peptidase M24" evidence="3">
    <location>
        <begin position="137"/>
        <end position="339"/>
    </location>
</feature>
<evidence type="ECO:0000313" key="6">
    <source>
        <dbReference type="Proteomes" id="UP001139263"/>
    </source>
</evidence>
<evidence type="ECO:0000259" key="3">
    <source>
        <dbReference type="Pfam" id="PF00557"/>
    </source>
</evidence>
<dbReference type="PANTHER" id="PTHR46112">
    <property type="entry name" value="AMINOPEPTIDASE"/>
    <property type="match status" value="1"/>
</dbReference>
<dbReference type="PANTHER" id="PTHR46112:SF3">
    <property type="entry name" value="AMINOPEPTIDASE YPDF"/>
    <property type="match status" value="1"/>
</dbReference>
<feature type="domain" description="Creatinase N-terminal" evidence="4">
    <location>
        <begin position="4"/>
        <end position="129"/>
    </location>
</feature>
<accession>A0A9X1VBW5</accession>
<dbReference type="InterPro" id="IPR000994">
    <property type="entry name" value="Pept_M24"/>
</dbReference>
<dbReference type="GO" id="GO:0046872">
    <property type="term" value="F:metal ion binding"/>
    <property type="evidence" value="ECO:0007669"/>
    <property type="project" value="UniProtKB-KW"/>
</dbReference>
<dbReference type="GO" id="GO:0004177">
    <property type="term" value="F:aminopeptidase activity"/>
    <property type="evidence" value="ECO:0007669"/>
    <property type="project" value="UniProtKB-KW"/>
</dbReference>
<dbReference type="GO" id="GO:0008235">
    <property type="term" value="F:metalloexopeptidase activity"/>
    <property type="evidence" value="ECO:0007669"/>
    <property type="project" value="UniProtKB-ARBA"/>
</dbReference>
<dbReference type="PRINTS" id="PR00599">
    <property type="entry name" value="MAPEPTIDASE"/>
</dbReference>
<organism evidence="5 6">
    <name type="scientific">Sulfoacidibacillus ferrooxidans</name>
    <dbReference type="NCBI Taxonomy" id="2005001"/>
    <lineage>
        <taxon>Bacteria</taxon>
        <taxon>Bacillati</taxon>
        <taxon>Bacillota</taxon>
        <taxon>Bacilli</taxon>
        <taxon>Bacillales</taxon>
        <taxon>Alicyclobacillaceae</taxon>
        <taxon>Sulfoacidibacillus</taxon>
    </lineage>
</organism>
<protein>
    <submittedName>
        <fullName evidence="5">Aminopeptidase YpdF</fullName>
        <ecNumber evidence="5">3.4.11.-</ecNumber>
    </submittedName>
</protein>
<dbReference type="InterPro" id="IPR001131">
    <property type="entry name" value="Peptidase_M24B_aminopep-P_CS"/>
</dbReference>
<dbReference type="AlphaFoldDB" id="A0A9X1VBW5"/>
<dbReference type="InterPro" id="IPR050659">
    <property type="entry name" value="Peptidase_M24B"/>
</dbReference>
<dbReference type="InterPro" id="IPR001714">
    <property type="entry name" value="Pept_M24_MAP"/>
</dbReference>